<dbReference type="PANTHER" id="PTHR43797">
    <property type="entry name" value="HOMOCYSTEINE/CYSTEINE SYNTHASE"/>
    <property type="match status" value="1"/>
</dbReference>
<dbReference type="Gene3D" id="3.40.640.10">
    <property type="entry name" value="Type I PLP-dependent aspartate aminotransferase-like (Major domain)"/>
    <property type="match status" value="1"/>
</dbReference>
<dbReference type="Pfam" id="PF01053">
    <property type="entry name" value="Cys_Met_Meta_PP"/>
    <property type="match status" value="1"/>
</dbReference>
<evidence type="ECO:0000313" key="8">
    <source>
        <dbReference type="Proteomes" id="UP000198418"/>
    </source>
</evidence>
<dbReference type="GO" id="GO:0071269">
    <property type="term" value="P:L-homocysteine biosynthetic process"/>
    <property type="evidence" value="ECO:0007669"/>
    <property type="project" value="TreeGrafter"/>
</dbReference>
<keyword evidence="8" id="KW-1185">Reference proteome</keyword>
<dbReference type="InterPro" id="IPR000277">
    <property type="entry name" value="Cys/Met-Metab_PyrdxlP-dep_enz"/>
</dbReference>
<evidence type="ECO:0000256" key="3">
    <source>
        <dbReference type="ARBA" id="ARBA00022679"/>
    </source>
</evidence>
<evidence type="ECO:0000256" key="6">
    <source>
        <dbReference type="RuleBase" id="RU362118"/>
    </source>
</evidence>
<dbReference type="GO" id="GO:0006535">
    <property type="term" value="P:cysteine biosynthetic process from serine"/>
    <property type="evidence" value="ECO:0007669"/>
    <property type="project" value="TreeGrafter"/>
</dbReference>
<keyword evidence="4 5" id="KW-0663">Pyridoxal phosphate</keyword>
<accession>A0A212PYM0</accession>
<dbReference type="Gene3D" id="3.90.1150.10">
    <property type="entry name" value="Aspartate Aminotransferase, domain 1"/>
    <property type="match status" value="1"/>
</dbReference>
<dbReference type="OrthoDB" id="7316598at2"/>
<evidence type="ECO:0000256" key="2">
    <source>
        <dbReference type="ARBA" id="ARBA00009077"/>
    </source>
</evidence>
<dbReference type="AlphaFoldDB" id="A0A212PYM0"/>
<comment type="similarity">
    <text evidence="2 6">Belongs to the trans-sulfuration enzymes family.</text>
</comment>
<dbReference type="Proteomes" id="UP000198418">
    <property type="component" value="Unassembled WGS sequence"/>
</dbReference>
<gene>
    <name evidence="7" type="ORF">SAMN06265338_101198</name>
</gene>
<evidence type="ECO:0000256" key="4">
    <source>
        <dbReference type="ARBA" id="ARBA00022898"/>
    </source>
</evidence>
<dbReference type="RefSeq" id="WP_088518698.1">
    <property type="nucleotide sequence ID" value="NZ_FYDG01000001.1"/>
</dbReference>
<feature type="modified residue" description="N6-(pyridoxal phosphate)lysine" evidence="5">
    <location>
        <position position="210"/>
    </location>
</feature>
<dbReference type="NCBIfam" id="TIGR01326">
    <property type="entry name" value="OAH_OAS_sulfhy"/>
    <property type="match status" value="1"/>
</dbReference>
<dbReference type="GO" id="GO:0005737">
    <property type="term" value="C:cytoplasm"/>
    <property type="evidence" value="ECO:0007669"/>
    <property type="project" value="TreeGrafter"/>
</dbReference>
<dbReference type="SUPFAM" id="SSF53383">
    <property type="entry name" value="PLP-dependent transferases"/>
    <property type="match status" value="1"/>
</dbReference>
<dbReference type="NCBIfam" id="NF006004">
    <property type="entry name" value="PRK08134.1"/>
    <property type="match status" value="1"/>
</dbReference>
<dbReference type="PANTHER" id="PTHR43797:SF2">
    <property type="entry name" value="HOMOCYSTEINE_CYSTEINE SYNTHASE"/>
    <property type="match status" value="1"/>
</dbReference>
<dbReference type="CDD" id="cd00614">
    <property type="entry name" value="CGS_like"/>
    <property type="match status" value="1"/>
</dbReference>
<dbReference type="InterPro" id="IPR006235">
    <property type="entry name" value="OAc-hSer/O-AcSer_sulfhydrylase"/>
</dbReference>
<comment type="cofactor">
    <cofactor evidence="1 6">
        <name>pyridoxal 5'-phosphate</name>
        <dbReference type="ChEBI" id="CHEBI:597326"/>
    </cofactor>
</comment>
<name>A0A212PYM0_RHOAC</name>
<dbReference type="EMBL" id="FYDG01000001">
    <property type="protein sequence ID" value="SNB52166.1"/>
    <property type="molecule type" value="Genomic_DNA"/>
</dbReference>
<dbReference type="GO" id="GO:0030170">
    <property type="term" value="F:pyridoxal phosphate binding"/>
    <property type="evidence" value="ECO:0007669"/>
    <property type="project" value="InterPro"/>
</dbReference>
<dbReference type="FunFam" id="3.40.640.10:FF:000035">
    <property type="entry name" value="O-succinylhomoserine sulfhydrylase"/>
    <property type="match status" value="1"/>
</dbReference>
<keyword evidence="3" id="KW-0808">Transferase</keyword>
<protein>
    <submittedName>
        <fullName evidence="7">O-acetylhomoserine sulfhydrylase</fullName>
    </submittedName>
</protein>
<reference evidence="8" key="1">
    <citation type="submission" date="2017-06" db="EMBL/GenBank/DDBJ databases">
        <authorList>
            <person name="Varghese N."/>
            <person name="Submissions S."/>
        </authorList>
    </citation>
    <scope>NUCLEOTIDE SEQUENCE [LARGE SCALE GENOMIC DNA]</scope>
    <source>
        <strain evidence="8">DSM 137</strain>
    </source>
</reference>
<evidence type="ECO:0000313" key="7">
    <source>
        <dbReference type="EMBL" id="SNB52166.1"/>
    </source>
</evidence>
<dbReference type="InterPro" id="IPR015421">
    <property type="entry name" value="PyrdxlP-dep_Trfase_major"/>
</dbReference>
<dbReference type="GO" id="GO:0019346">
    <property type="term" value="P:transsulfuration"/>
    <property type="evidence" value="ECO:0007669"/>
    <property type="project" value="InterPro"/>
</dbReference>
<evidence type="ECO:0000256" key="1">
    <source>
        <dbReference type="ARBA" id="ARBA00001933"/>
    </source>
</evidence>
<dbReference type="PROSITE" id="PS00868">
    <property type="entry name" value="CYS_MET_METAB_PP"/>
    <property type="match status" value="1"/>
</dbReference>
<evidence type="ECO:0000256" key="5">
    <source>
        <dbReference type="PIRSR" id="PIRSR001434-2"/>
    </source>
</evidence>
<sequence length="433" mass="45172">MPAPRPPAFETLSLHAGQRPDPVTGARATPVYDTTSYVFADADHAAGLFNLERAGHLYSRISNPTVAALEERIAALEGGVGAVCAASGMAALHLALVTLLGAGDHIVASAALYGGTVNLLAQTLPRFGVTTTFVDPRRPDAFAAAITPQTRLILGETIGNPGLEVFDIPRVAAIAHSAGLPLLIDNTFATPWLLRPIEHGADLVLHSLTKWLGGHGQAVGGVIVDSGRFDWTASGKFPTLTEPCAGYQGLVFAEQFGPAAFAMLARAVGLRDFGACLSPHNASRLLTGVETLPLRMPRHVENAAEVVKALAAHEAVAWVNHPSLPDHPDHALAQKLLPRGAGSVVTFGVRGGRAAGVKFIEALRLASHLANVGDAKTLVIHPASTTHAQMSPEQLAAARVGEDMVRVSVGLEAPEDIVADLKQALRASQRGGS</sequence>
<dbReference type="InterPro" id="IPR015424">
    <property type="entry name" value="PyrdxlP-dep_Trfase"/>
</dbReference>
<dbReference type="InterPro" id="IPR054542">
    <property type="entry name" value="Cys_met_metab_PP"/>
</dbReference>
<dbReference type="GO" id="GO:0003961">
    <property type="term" value="F:O-acetylhomoserine aminocarboxypropyltransferase activity"/>
    <property type="evidence" value="ECO:0007669"/>
    <property type="project" value="TreeGrafter"/>
</dbReference>
<organism evidence="7 8">
    <name type="scientific">Rhodoblastus acidophilus</name>
    <name type="common">Rhodopseudomonas acidophila</name>
    <dbReference type="NCBI Taxonomy" id="1074"/>
    <lineage>
        <taxon>Bacteria</taxon>
        <taxon>Pseudomonadati</taxon>
        <taxon>Pseudomonadota</taxon>
        <taxon>Alphaproteobacteria</taxon>
        <taxon>Hyphomicrobiales</taxon>
        <taxon>Rhodoblastaceae</taxon>
        <taxon>Rhodoblastus</taxon>
    </lineage>
</organism>
<proteinExistence type="inferred from homology"/>
<dbReference type="GO" id="GO:0004124">
    <property type="term" value="F:cysteine synthase activity"/>
    <property type="evidence" value="ECO:0007669"/>
    <property type="project" value="TreeGrafter"/>
</dbReference>
<dbReference type="InterPro" id="IPR015422">
    <property type="entry name" value="PyrdxlP-dep_Trfase_small"/>
</dbReference>
<dbReference type="PIRSF" id="PIRSF001434">
    <property type="entry name" value="CGS"/>
    <property type="match status" value="1"/>
</dbReference>